<dbReference type="InterPro" id="IPR020988">
    <property type="entry name" value="Pept_U32_collagenase"/>
</dbReference>
<name>D9RXS4_THEOJ</name>
<keyword evidence="3" id="KW-1185">Reference proteome</keyword>
<dbReference type="PANTHER" id="PTHR30217:SF10">
    <property type="entry name" value="23S RRNA 5-HYDROXYCYTIDINE C2501 SYNTHASE"/>
    <property type="match status" value="1"/>
</dbReference>
<dbReference type="STRING" id="555079.Toce_1393"/>
<evidence type="ECO:0000313" key="3">
    <source>
        <dbReference type="Proteomes" id="UP000000272"/>
    </source>
</evidence>
<organism evidence="2 3">
    <name type="scientific">Thermosediminibacter oceani (strain ATCC BAA-1034 / DSM 16646 / JW/IW-1228P)</name>
    <dbReference type="NCBI Taxonomy" id="555079"/>
    <lineage>
        <taxon>Bacteria</taxon>
        <taxon>Bacillati</taxon>
        <taxon>Bacillota</taxon>
        <taxon>Clostridia</taxon>
        <taxon>Thermosediminibacterales</taxon>
        <taxon>Thermosediminibacteraceae</taxon>
        <taxon>Thermosediminibacter</taxon>
    </lineage>
</organism>
<dbReference type="InterPro" id="IPR001539">
    <property type="entry name" value="Peptidase_U32"/>
</dbReference>
<dbReference type="Proteomes" id="UP000000272">
    <property type="component" value="Chromosome"/>
</dbReference>
<dbReference type="HOGENOM" id="CLU_011540_4_0_9"/>
<evidence type="ECO:0000259" key="1">
    <source>
        <dbReference type="Pfam" id="PF12392"/>
    </source>
</evidence>
<dbReference type="PROSITE" id="PS01276">
    <property type="entry name" value="PEPTIDASE_U32"/>
    <property type="match status" value="1"/>
</dbReference>
<gene>
    <name evidence="2" type="ordered locus">Toce_1393</name>
</gene>
<dbReference type="AlphaFoldDB" id="D9RXS4"/>
<dbReference type="PANTHER" id="PTHR30217">
    <property type="entry name" value="PEPTIDASE U32 FAMILY"/>
    <property type="match status" value="1"/>
</dbReference>
<protein>
    <submittedName>
        <fullName evidence="2">Peptidase U32</fullName>
    </submittedName>
</protein>
<dbReference type="eggNOG" id="COG0826">
    <property type="taxonomic scope" value="Bacteria"/>
</dbReference>
<accession>D9RXS4</accession>
<dbReference type="Pfam" id="PF01136">
    <property type="entry name" value="Peptidase_U32"/>
    <property type="match status" value="2"/>
</dbReference>
<reference evidence="2 3" key="1">
    <citation type="journal article" date="2010" name="Stand. Genomic Sci.">
        <title>Complete genome sequence of Thermosediminibacter oceani type strain (JW/IW-1228P).</title>
        <authorList>
            <person name="Pitluck S."/>
            <person name="Yasawong M."/>
            <person name="Munk C."/>
            <person name="Nolan M."/>
            <person name="Lapidus A."/>
            <person name="Lucas S."/>
            <person name="Glavina Del Rio T."/>
            <person name="Tice H."/>
            <person name="Cheng J.F."/>
            <person name="Bruce D."/>
            <person name="Detter C."/>
            <person name="Tapia R."/>
            <person name="Han C."/>
            <person name="Goodwin L."/>
            <person name="Liolios K."/>
            <person name="Ivanova N."/>
            <person name="Mavromatis K."/>
            <person name="Mikhailova N."/>
            <person name="Pati A."/>
            <person name="Chen A."/>
            <person name="Palaniappan K."/>
            <person name="Land M."/>
            <person name="Hauser L."/>
            <person name="Chang Y.J."/>
            <person name="Jeffries C.D."/>
            <person name="Rohde M."/>
            <person name="Spring S."/>
            <person name="Sikorski J."/>
            <person name="Goker M."/>
            <person name="Woyke T."/>
            <person name="Bristow J."/>
            <person name="Eisen J.A."/>
            <person name="Markowitz V."/>
            <person name="Hugenholtz P."/>
            <person name="Kyrpides N.C."/>
            <person name="Klenk H.P."/>
        </authorList>
    </citation>
    <scope>NUCLEOTIDE SEQUENCE [LARGE SCALE GENOMIC DNA]</scope>
    <source>
        <strain evidence="3">ATCC BAA-1034 / DSM 16646 / JW/IW-1228P</strain>
    </source>
</reference>
<feature type="domain" description="Peptidase U32 collagenase" evidence="1">
    <location>
        <begin position="376"/>
        <end position="496"/>
    </location>
</feature>
<dbReference type="EMBL" id="CP002131">
    <property type="protein sequence ID" value="ADL08148.1"/>
    <property type="molecule type" value="Genomic_DNA"/>
</dbReference>
<dbReference type="InterPro" id="IPR051454">
    <property type="entry name" value="RNA/ubiquinone_mod_enzymes"/>
</dbReference>
<dbReference type="Pfam" id="PF12392">
    <property type="entry name" value="DUF3656"/>
    <property type="match status" value="1"/>
</dbReference>
<dbReference type="KEGG" id="toc:Toce_1393"/>
<sequence>MEALRAAVENGADAVYLGGKEFNARRSAANFSREELKEATYYTHLKGVNLYVTVNILISDEEMEKAADFVDFLYSIGVDGIIVQDLGFGAFIKRNFPHMEVHGSTQMTIHNAESVKALENLKFDRVVLARELSLDEIRRIKSSTSMKIETFIHGALCFCYSGQCLMSSFIGSRSGNRGQCAQPCRLPYALVDEKGNKLTEKLHLLSPRDLKLIDHLPRLIEAGIDSFKIEGRLKRPEYVALVTSVYRQAMDRYLEAPERYNVPPEDESKLARIFNRDFTTGYYFGNPGAKLMSVDCPRNKGVFLGKVTGYDRKRGFVKILLEDHLHVGDGVDFRGKEGFGYVVTEFFVNGRKRSQAGPGEIVELRTREPIPRGTPIYKTSDTALLSEVRKTYTDPKLARKVPVDVEVSLEIGKPMMVKMTDPEGSEALAYSEKLVQQAEKHPLDERTVRGQIDRLGNTIFFLRNFTARIEKGAMLPFSSMNDTRRKAVAQLGQLRLARHIKPPVEKSWRDFIEEVYRHPGIGKSSALKLSARVDNVESARAAIFSGVDIIYFGGENFSETKKHYKEVRRLADGCGCEFYLALPRIVDRKTMGEFENLLDETKLVHGEGVLAGNLGVIISAVKRGIKAVADFSLNTFNSVSLKVLNELGVSRVVLSPELSLNQIGQLAAPLPIECLVHGRLPLMVSEHNLIKANIDSNERKVGLKDRIGKVFPVVVDERGRSHIYNCYELCMINHLEGIRNAGVNVGQLYLIGKEAGEVERLVKAYKNALVVKEKIDEKTLTGAHTYGHFFRGVK</sequence>
<evidence type="ECO:0000313" key="2">
    <source>
        <dbReference type="EMBL" id="ADL08148.1"/>
    </source>
</evidence>
<proteinExistence type="predicted"/>